<sequence length="102" mass="11510">MNNKFLQFLGIAKKAGKIVEGYNKCEELLSKKRAYLILLATDISENSKKKFENYALQRNIDVVNEFSSSELGNILGSESIKVICIVDKKISEKLKSLLPENN</sequence>
<gene>
    <name evidence="1" type="ORF">CROST_023970</name>
</gene>
<protein>
    <submittedName>
        <fullName evidence="1">Uncharacterized protein</fullName>
    </submittedName>
</protein>
<dbReference type="RefSeq" id="WP_077833324.1">
    <property type="nucleotide sequence ID" value="NZ_CP096983.1"/>
</dbReference>
<keyword evidence="2" id="KW-1185">Reference proteome</keyword>
<name>A0A1S8L4Z5_9CLOT</name>
<proteinExistence type="predicted"/>
<dbReference type="Pfam" id="PF01248">
    <property type="entry name" value="Ribosomal_L7Ae"/>
    <property type="match status" value="1"/>
</dbReference>
<dbReference type="AlphaFoldDB" id="A0A1S8L4Z5"/>
<dbReference type="Gene3D" id="3.30.1330.30">
    <property type="match status" value="1"/>
</dbReference>
<dbReference type="STRING" id="84029.CROST_25880"/>
<dbReference type="InterPro" id="IPR004038">
    <property type="entry name" value="Ribosomal_eL8/eL30/eS12/Gad45"/>
</dbReference>
<dbReference type="EMBL" id="CP096983">
    <property type="protein sequence ID" value="URZ11680.1"/>
    <property type="molecule type" value="Genomic_DNA"/>
</dbReference>
<organism evidence="1 2">
    <name type="scientific">Clostridium felsineum</name>
    <dbReference type="NCBI Taxonomy" id="36839"/>
    <lineage>
        <taxon>Bacteria</taxon>
        <taxon>Bacillati</taxon>
        <taxon>Bacillota</taxon>
        <taxon>Clostridia</taxon>
        <taxon>Eubacteriales</taxon>
        <taxon>Clostridiaceae</taxon>
        <taxon>Clostridium</taxon>
    </lineage>
</organism>
<evidence type="ECO:0000313" key="2">
    <source>
        <dbReference type="Proteomes" id="UP000190951"/>
    </source>
</evidence>
<dbReference type="SUPFAM" id="SSF55315">
    <property type="entry name" value="L30e-like"/>
    <property type="match status" value="1"/>
</dbReference>
<dbReference type="KEGG" id="crw:CROST_023970"/>
<dbReference type="InterPro" id="IPR029064">
    <property type="entry name" value="Ribosomal_eL30-like_sf"/>
</dbReference>
<dbReference type="NCBIfam" id="NF004078">
    <property type="entry name" value="PRK05583.1"/>
    <property type="match status" value="1"/>
</dbReference>
<reference evidence="1 2" key="1">
    <citation type="submission" date="2022-04" db="EMBL/GenBank/DDBJ databases">
        <title>Genome sequence of C. roseum typestrain.</title>
        <authorList>
            <person name="Poehlein A."/>
            <person name="Schoch T."/>
            <person name="Duerre P."/>
            <person name="Daniel R."/>
        </authorList>
    </citation>
    <scope>NUCLEOTIDE SEQUENCE [LARGE SCALE GENOMIC DNA]</scope>
    <source>
        <strain evidence="1 2">DSM 7320</strain>
    </source>
</reference>
<evidence type="ECO:0000313" key="1">
    <source>
        <dbReference type="EMBL" id="URZ11680.1"/>
    </source>
</evidence>
<dbReference type="Proteomes" id="UP000190951">
    <property type="component" value="Chromosome"/>
</dbReference>
<accession>A0A1S8L4Z5</accession>